<dbReference type="Proteomes" id="UP000219565">
    <property type="component" value="Unassembled WGS sequence"/>
</dbReference>
<reference evidence="2" key="1">
    <citation type="submission" date="2017-09" db="EMBL/GenBank/DDBJ databases">
        <authorList>
            <person name="Varghese N."/>
            <person name="Submissions S."/>
        </authorList>
    </citation>
    <scope>NUCLEOTIDE SEQUENCE [LARGE SCALE GENOMIC DNA]</scope>
    <source>
        <strain evidence="2">DSM 45537</strain>
    </source>
</reference>
<evidence type="ECO:0000313" key="1">
    <source>
        <dbReference type="EMBL" id="SNY83804.1"/>
    </source>
</evidence>
<evidence type="ECO:0000313" key="2">
    <source>
        <dbReference type="Proteomes" id="UP000219565"/>
    </source>
</evidence>
<organism evidence="1 2">
    <name type="scientific">Nocardia amikacinitolerans</name>
    <dbReference type="NCBI Taxonomy" id="756689"/>
    <lineage>
        <taxon>Bacteria</taxon>
        <taxon>Bacillati</taxon>
        <taxon>Actinomycetota</taxon>
        <taxon>Actinomycetes</taxon>
        <taxon>Mycobacteriales</taxon>
        <taxon>Nocardiaceae</taxon>
        <taxon>Nocardia</taxon>
    </lineage>
</organism>
<gene>
    <name evidence="1" type="ORF">SAMN04244553_3566</name>
</gene>
<name>A0A285LFV9_9NOCA</name>
<proteinExistence type="predicted"/>
<dbReference type="EMBL" id="OBEG01000003">
    <property type="protein sequence ID" value="SNY83804.1"/>
    <property type="molecule type" value="Genomic_DNA"/>
</dbReference>
<sequence length="61" mass="6647">MSTVVLRFDVPDELRHIFDHELDLVLNTAEPLLNWLRSNGGGLDCEGATGTAAVREASKPV</sequence>
<keyword evidence="2" id="KW-1185">Reference proteome</keyword>
<accession>A0A285LFV9</accession>
<dbReference type="AlphaFoldDB" id="A0A285LFV9"/>
<protein>
    <submittedName>
        <fullName evidence="1">Uncharacterized protein</fullName>
    </submittedName>
</protein>